<dbReference type="InterPro" id="IPR037523">
    <property type="entry name" value="VOC_core"/>
</dbReference>
<dbReference type="AlphaFoldDB" id="A0AAW4FFZ3"/>
<proteinExistence type="predicted"/>
<dbReference type="PANTHER" id="PTHR39175">
    <property type="entry name" value="FAMILY PROTEIN, PUTATIVE (AFU_ORTHOLOGUE AFUA_3G15060)-RELATED"/>
    <property type="match status" value="1"/>
</dbReference>
<comment type="caution">
    <text evidence="2">The sequence shown here is derived from an EMBL/GenBank/DDBJ whole genome shotgun (WGS) entry which is preliminary data.</text>
</comment>
<dbReference type="InterPro" id="IPR004360">
    <property type="entry name" value="Glyas_Fos-R_dOase_dom"/>
</dbReference>
<dbReference type="Proteomes" id="UP000744980">
    <property type="component" value="Unassembled WGS sequence"/>
</dbReference>
<accession>A0AAW4FFZ3</accession>
<dbReference type="EMBL" id="WXFA01000002">
    <property type="protein sequence ID" value="MBM3089934.1"/>
    <property type="molecule type" value="Genomic_DNA"/>
</dbReference>
<evidence type="ECO:0000313" key="2">
    <source>
        <dbReference type="EMBL" id="MBM3089934.1"/>
    </source>
</evidence>
<sequence>MAGSSGSLEAIGQIMALDHVQLAMPAGMEDVARGFYEGLLGLTEVQKPLNLAGRGGCWFERGEARIHLGIDPAFSPARKAHPAFLVDDLALLLLRLEASGVSITRDAPLAGYARCYVSDPFGNRIELMQRIG</sequence>
<dbReference type="Gene3D" id="3.10.180.10">
    <property type="entry name" value="2,3-Dihydroxybiphenyl 1,2-Dioxygenase, domain 1"/>
    <property type="match status" value="1"/>
</dbReference>
<name>A0AAW4FFZ3_9HYPH</name>
<keyword evidence="3" id="KW-1185">Reference proteome</keyword>
<evidence type="ECO:0000259" key="1">
    <source>
        <dbReference type="PROSITE" id="PS51819"/>
    </source>
</evidence>
<feature type="domain" description="VOC" evidence="1">
    <location>
        <begin position="16"/>
        <end position="130"/>
    </location>
</feature>
<organism evidence="2 3">
    <name type="scientific">Ensifer canadensis</name>
    <dbReference type="NCBI Taxonomy" id="555315"/>
    <lineage>
        <taxon>Bacteria</taxon>
        <taxon>Pseudomonadati</taxon>
        <taxon>Pseudomonadota</taxon>
        <taxon>Alphaproteobacteria</taxon>
        <taxon>Hyphomicrobiales</taxon>
        <taxon>Rhizobiaceae</taxon>
        <taxon>Sinorhizobium/Ensifer group</taxon>
        <taxon>Ensifer</taxon>
    </lineage>
</organism>
<dbReference type="PANTHER" id="PTHR39175:SF1">
    <property type="entry name" value="FAMILY PROTEIN, PUTATIVE (AFU_ORTHOLOGUE AFUA_3G15060)-RELATED"/>
    <property type="match status" value="1"/>
</dbReference>
<dbReference type="PROSITE" id="PS51819">
    <property type="entry name" value="VOC"/>
    <property type="match status" value="1"/>
</dbReference>
<dbReference type="Pfam" id="PF00903">
    <property type="entry name" value="Glyoxalase"/>
    <property type="match status" value="1"/>
</dbReference>
<evidence type="ECO:0000313" key="3">
    <source>
        <dbReference type="Proteomes" id="UP000744980"/>
    </source>
</evidence>
<dbReference type="InterPro" id="IPR029068">
    <property type="entry name" value="Glyas_Bleomycin-R_OHBP_Dase"/>
</dbReference>
<gene>
    <name evidence="2" type="ORF">GFB56_03780</name>
</gene>
<protein>
    <submittedName>
        <fullName evidence="2">Glyoxalase</fullName>
    </submittedName>
</protein>
<dbReference type="SUPFAM" id="SSF54593">
    <property type="entry name" value="Glyoxalase/Bleomycin resistance protein/Dihydroxybiphenyl dioxygenase"/>
    <property type="match status" value="1"/>
</dbReference>
<reference evidence="2 3" key="1">
    <citation type="submission" date="2020-01" db="EMBL/GenBank/DDBJ databases">
        <title>Draft genome assembly of Ensifer adhaerens T173.</title>
        <authorList>
            <person name="Craig J.E."/>
            <person name="Stinchcombe J.R."/>
        </authorList>
    </citation>
    <scope>NUCLEOTIDE SEQUENCE [LARGE SCALE GENOMIC DNA]</scope>
    <source>
        <strain evidence="2 3">T173</strain>
    </source>
</reference>